<organism evidence="1 2">
    <name type="scientific">Lentinula detonsa</name>
    <dbReference type="NCBI Taxonomy" id="2804962"/>
    <lineage>
        <taxon>Eukaryota</taxon>
        <taxon>Fungi</taxon>
        <taxon>Dikarya</taxon>
        <taxon>Basidiomycota</taxon>
        <taxon>Agaricomycotina</taxon>
        <taxon>Agaricomycetes</taxon>
        <taxon>Agaricomycetidae</taxon>
        <taxon>Agaricales</taxon>
        <taxon>Marasmiineae</taxon>
        <taxon>Omphalotaceae</taxon>
        <taxon>Lentinula</taxon>
    </lineage>
</organism>
<dbReference type="EMBL" id="MU801939">
    <property type="protein sequence ID" value="KAJ3986549.1"/>
    <property type="molecule type" value="Genomic_DNA"/>
</dbReference>
<evidence type="ECO:0000313" key="2">
    <source>
        <dbReference type="Proteomes" id="UP001163850"/>
    </source>
</evidence>
<accession>A0AA38Q2U4</accession>
<gene>
    <name evidence="1" type="ORF">F5890DRAFT_1407176</name>
</gene>
<evidence type="ECO:0000313" key="1">
    <source>
        <dbReference type="EMBL" id="KAJ3986549.1"/>
    </source>
</evidence>
<reference evidence="1" key="1">
    <citation type="submission" date="2022-08" db="EMBL/GenBank/DDBJ databases">
        <authorList>
            <consortium name="DOE Joint Genome Institute"/>
            <person name="Min B."/>
            <person name="Riley R."/>
            <person name="Sierra-Patev S."/>
            <person name="Naranjo-Ortiz M."/>
            <person name="Looney B."/>
            <person name="Konkel Z."/>
            <person name="Slot J.C."/>
            <person name="Sakamoto Y."/>
            <person name="Steenwyk J.L."/>
            <person name="Rokas A."/>
            <person name="Carro J."/>
            <person name="Camarero S."/>
            <person name="Ferreira P."/>
            <person name="Molpeceres G."/>
            <person name="Ruiz-Duenas F.J."/>
            <person name="Serrano A."/>
            <person name="Henrissat B."/>
            <person name="Drula E."/>
            <person name="Hughes K.W."/>
            <person name="Mata J.L."/>
            <person name="Ishikawa N.K."/>
            <person name="Vargas-Isla R."/>
            <person name="Ushijima S."/>
            <person name="Smith C.A."/>
            <person name="Ahrendt S."/>
            <person name="Andreopoulos W."/>
            <person name="He G."/>
            <person name="Labutti K."/>
            <person name="Lipzen A."/>
            <person name="Ng V."/>
            <person name="Sandor L."/>
            <person name="Barry K."/>
            <person name="Martinez A.T."/>
            <person name="Xiao Y."/>
            <person name="Gibbons J.G."/>
            <person name="Terashima K."/>
            <person name="Hibbett D.S."/>
            <person name="Grigoriev I.V."/>
        </authorList>
    </citation>
    <scope>NUCLEOTIDE SEQUENCE</scope>
    <source>
        <strain evidence="1">TFB7829</strain>
    </source>
</reference>
<sequence length="203" mass="22951">MTPSSEANKGVGFDAEKNDIKRTTSVLSSDSSAESISVRVQIAKESEHEIKYRTCSWQKVPATCLYTSLILGRFCIKHPEMRDVCDIGQYLFGGSQLAYNLTATMFILNNVFVQALHVITGAKYLNTVSNSAECSLTFGVCVQISLLFHSSMLSSTEGYYRYNMFLGFSSAYTRPNVWTRDFQCHYNGHCGPSHYYFPRRRVH</sequence>
<dbReference type="Proteomes" id="UP001163850">
    <property type="component" value="Unassembled WGS sequence"/>
</dbReference>
<proteinExistence type="predicted"/>
<protein>
    <submittedName>
        <fullName evidence="1">Uncharacterized protein</fullName>
    </submittedName>
</protein>
<name>A0AA38Q2U4_9AGAR</name>
<comment type="caution">
    <text evidence="1">The sequence shown here is derived from an EMBL/GenBank/DDBJ whole genome shotgun (WGS) entry which is preliminary data.</text>
</comment>
<dbReference type="AlphaFoldDB" id="A0AA38Q2U4"/>